<dbReference type="EMBL" id="CM029037">
    <property type="protein sequence ID" value="KAG2662487.1"/>
    <property type="molecule type" value="Genomic_DNA"/>
</dbReference>
<keyword evidence="4 11" id="KW-0812">Transmembrane</keyword>
<keyword evidence="7 11" id="KW-1133">Transmembrane helix</keyword>
<keyword evidence="15" id="KW-1185">Reference proteome</keyword>
<proteinExistence type="inferred from homology"/>
<evidence type="ECO:0000256" key="1">
    <source>
        <dbReference type="ARBA" id="ARBA00004477"/>
    </source>
</evidence>
<sequence length="627" mass="70556">MATRPGPLSRWPWQDLGNYKYAVVAPWAARSTYRFLTASGSDDQRRDLLGFAVLPVLLLRLLYSQVWISVSRHQTARSKHRIVSKSLDFEQVDRERSWDDQILLTALLFYVVNAAAPAAQGLPWWNSKGLVVAALLHAGPVEFLYYWLHRALHHHYLYARYHSHHHASIVTEPITSVIHPFAEEVVYFALFAIPLLTMVATGTGSVVVANGYLIYIDFMNYLGHCNFELVPKMLFDVLPPLKYLMYTPSFHSLHHTQFRTNYSLFMPLYDYLYGTLDKSSDDLYERTLHGREEAPDVVHLTHLTTPDSVLHLRLGFASLAAAPLAAPFATRLRLRAAAPLAKLTSLLGSTFRAEANRLHNLNIETWVVPRYTSQYLSKDGLYSIGRLIEKAVADAEASGARVLTLGLLNQANELNRNGELYVIRKPNLKTKIVDGTSLAVAAVVHMIPPGTKDVLLLGDANKVATVLASALCEREILVQMVDKDLYDCLTQELRPELHKHLLVSSSYTSKVWLVGDKLRDQEQRKAQAGVHLVPYSQFPPNAMREDCVYHSTPALVVPDLFENLHACENWLPRRVMSAWRAAGIVHALEKWDAHECGARVTGVDKAWRAALAHGFRPYDRHGAAVAK</sequence>
<evidence type="ECO:0000256" key="10">
    <source>
        <dbReference type="ARBA" id="ARBA00047909"/>
    </source>
</evidence>
<comment type="subcellular location">
    <subcellularLocation>
        <location evidence="1">Endoplasmic reticulum membrane</location>
        <topology evidence="1">Multi-pass membrane protein</topology>
    </subcellularLocation>
</comment>
<protein>
    <recommendedName>
        <fullName evidence="3">aldehyde oxygenase (deformylating)</fullName>
        <ecNumber evidence="3">4.1.99.5</ecNumber>
    </recommendedName>
</protein>
<keyword evidence="9" id="KW-0456">Lyase</keyword>
<evidence type="ECO:0000256" key="7">
    <source>
        <dbReference type="ARBA" id="ARBA00022989"/>
    </source>
</evidence>
<dbReference type="Proteomes" id="UP000823388">
    <property type="component" value="Chromosome 1K"/>
</dbReference>
<evidence type="ECO:0000256" key="5">
    <source>
        <dbReference type="ARBA" id="ARBA00022824"/>
    </source>
</evidence>
<feature type="transmembrane region" description="Helical" evidence="11">
    <location>
        <begin position="102"/>
        <end position="123"/>
    </location>
</feature>
<reference evidence="14" key="1">
    <citation type="submission" date="2020-05" db="EMBL/GenBank/DDBJ databases">
        <title>WGS assembly of Panicum virgatum.</title>
        <authorList>
            <person name="Lovell J.T."/>
            <person name="Jenkins J."/>
            <person name="Shu S."/>
            <person name="Juenger T.E."/>
            <person name="Schmutz J."/>
        </authorList>
    </citation>
    <scope>NUCLEOTIDE SEQUENCE</scope>
    <source>
        <strain evidence="14">AP13</strain>
    </source>
</reference>
<dbReference type="GO" id="GO:0008610">
    <property type="term" value="P:lipid biosynthetic process"/>
    <property type="evidence" value="ECO:0007669"/>
    <property type="project" value="InterPro"/>
</dbReference>
<feature type="domain" description="Very-long-chain aldehyde decarbonylase CER1-like C-terminal" evidence="13">
    <location>
        <begin position="454"/>
        <end position="617"/>
    </location>
</feature>
<accession>A0A8T0XRZ5</accession>
<name>A0A8T0XRZ5_PANVG</name>
<dbReference type="GO" id="GO:0071771">
    <property type="term" value="F:aldehyde oxygenase (deformylating) activity"/>
    <property type="evidence" value="ECO:0007669"/>
    <property type="project" value="UniProtKB-EC"/>
</dbReference>
<evidence type="ECO:0000259" key="13">
    <source>
        <dbReference type="Pfam" id="PF12076"/>
    </source>
</evidence>
<gene>
    <name evidence="14" type="ORF">PVAP13_1KG540000</name>
</gene>
<dbReference type="InterPro" id="IPR021940">
    <property type="entry name" value="CER1-like_C"/>
</dbReference>
<keyword evidence="8 11" id="KW-0472">Membrane</keyword>
<dbReference type="GO" id="GO:0006950">
    <property type="term" value="P:response to stress"/>
    <property type="evidence" value="ECO:0007669"/>
    <property type="project" value="UniProtKB-ARBA"/>
</dbReference>
<dbReference type="GO" id="GO:0005506">
    <property type="term" value="F:iron ion binding"/>
    <property type="evidence" value="ECO:0007669"/>
    <property type="project" value="InterPro"/>
</dbReference>
<evidence type="ECO:0000256" key="2">
    <source>
        <dbReference type="ARBA" id="ARBA00009324"/>
    </source>
</evidence>
<evidence type="ECO:0000256" key="9">
    <source>
        <dbReference type="ARBA" id="ARBA00023239"/>
    </source>
</evidence>
<comment type="caution">
    <text evidence="14">The sequence shown here is derived from an EMBL/GenBank/DDBJ whole genome shotgun (WGS) entry which is preliminary data.</text>
</comment>
<keyword evidence="5" id="KW-0256">Endoplasmic reticulum</keyword>
<feature type="transmembrane region" description="Helical" evidence="11">
    <location>
        <begin position="185"/>
        <end position="215"/>
    </location>
</feature>
<evidence type="ECO:0000256" key="11">
    <source>
        <dbReference type="SAM" id="Phobius"/>
    </source>
</evidence>
<dbReference type="EC" id="4.1.99.5" evidence="3"/>
<evidence type="ECO:0000259" key="12">
    <source>
        <dbReference type="Pfam" id="PF04116"/>
    </source>
</evidence>
<evidence type="ECO:0000256" key="6">
    <source>
        <dbReference type="ARBA" id="ARBA00022857"/>
    </source>
</evidence>
<evidence type="ECO:0000256" key="4">
    <source>
        <dbReference type="ARBA" id="ARBA00022692"/>
    </source>
</evidence>
<organism evidence="14 15">
    <name type="scientific">Panicum virgatum</name>
    <name type="common">Blackwell switchgrass</name>
    <dbReference type="NCBI Taxonomy" id="38727"/>
    <lineage>
        <taxon>Eukaryota</taxon>
        <taxon>Viridiplantae</taxon>
        <taxon>Streptophyta</taxon>
        <taxon>Embryophyta</taxon>
        <taxon>Tracheophyta</taxon>
        <taxon>Spermatophyta</taxon>
        <taxon>Magnoliopsida</taxon>
        <taxon>Liliopsida</taxon>
        <taxon>Poales</taxon>
        <taxon>Poaceae</taxon>
        <taxon>PACMAD clade</taxon>
        <taxon>Panicoideae</taxon>
        <taxon>Panicodae</taxon>
        <taxon>Paniceae</taxon>
        <taxon>Panicinae</taxon>
        <taxon>Panicum</taxon>
        <taxon>Panicum sect. Hiantes</taxon>
    </lineage>
</organism>
<dbReference type="Pfam" id="PF12076">
    <property type="entry name" value="CER1-like_C"/>
    <property type="match status" value="1"/>
</dbReference>
<feature type="transmembrane region" description="Helical" evidence="11">
    <location>
        <begin position="48"/>
        <end position="70"/>
    </location>
</feature>
<comment type="catalytic activity">
    <reaction evidence="10">
        <text>a long-chain fatty aldehyde + 2 NADPH + O2 + H(+) = a long-chain alkane + formate + 2 NADP(+) + H2O</text>
        <dbReference type="Rhea" id="RHEA:21440"/>
        <dbReference type="ChEBI" id="CHEBI:15377"/>
        <dbReference type="ChEBI" id="CHEBI:15378"/>
        <dbReference type="ChEBI" id="CHEBI:15379"/>
        <dbReference type="ChEBI" id="CHEBI:15740"/>
        <dbReference type="ChEBI" id="CHEBI:17176"/>
        <dbReference type="ChEBI" id="CHEBI:57783"/>
        <dbReference type="ChEBI" id="CHEBI:58349"/>
        <dbReference type="ChEBI" id="CHEBI:83563"/>
        <dbReference type="EC" id="4.1.99.5"/>
    </reaction>
</comment>
<dbReference type="InterPro" id="IPR050307">
    <property type="entry name" value="Sterol_Desaturase_Related"/>
</dbReference>
<feature type="transmembrane region" description="Helical" evidence="11">
    <location>
        <begin position="129"/>
        <end position="148"/>
    </location>
</feature>
<dbReference type="AlphaFoldDB" id="A0A8T0XRZ5"/>
<dbReference type="GO" id="GO:0005789">
    <property type="term" value="C:endoplasmic reticulum membrane"/>
    <property type="evidence" value="ECO:0007669"/>
    <property type="project" value="UniProtKB-SubCell"/>
</dbReference>
<feature type="domain" description="Fatty acid hydroxylase" evidence="12">
    <location>
        <begin position="139"/>
        <end position="275"/>
    </location>
</feature>
<dbReference type="InterPro" id="IPR006694">
    <property type="entry name" value="Fatty_acid_hydroxylase"/>
</dbReference>
<dbReference type="GO" id="GO:0016491">
    <property type="term" value="F:oxidoreductase activity"/>
    <property type="evidence" value="ECO:0007669"/>
    <property type="project" value="InterPro"/>
</dbReference>
<dbReference type="PANTHER" id="PTHR11863">
    <property type="entry name" value="STEROL DESATURASE"/>
    <property type="match status" value="1"/>
</dbReference>
<evidence type="ECO:0000313" key="14">
    <source>
        <dbReference type="EMBL" id="KAG2662487.1"/>
    </source>
</evidence>
<evidence type="ECO:0000256" key="3">
    <source>
        <dbReference type="ARBA" id="ARBA00013146"/>
    </source>
</evidence>
<evidence type="ECO:0000256" key="8">
    <source>
        <dbReference type="ARBA" id="ARBA00023136"/>
    </source>
</evidence>
<dbReference type="OrthoDB" id="408954at2759"/>
<keyword evidence="6" id="KW-0521">NADP</keyword>
<dbReference type="Pfam" id="PF04116">
    <property type="entry name" value="FA_hydroxylase"/>
    <property type="match status" value="1"/>
</dbReference>
<comment type="similarity">
    <text evidence="2">Belongs to the sterol desaturase family.</text>
</comment>
<evidence type="ECO:0000313" key="15">
    <source>
        <dbReference type="Proteomes" id="UP000823388"/>
    </source>
</evidence>